<accession>A0A8I0T1K7</accession>
<comment type="similarity">
    <text evidence="6">Belongs to the ABC-4 integral membrane protein family.</text>
</comment>
<evidence type="ECO:0000259" key="8">
    <source>
        <dbReference type="Pfam" id="PF02687"/>
    </source>
</evidence>
<feature type="transmembrane region" description="Helical" evidence="7">
    <location>
        <begin position="723"/>
        <end position="752"/>
    </location>
</feature>
<feature type="transmembrane region" description="Helical" evidence="7">
    <location>
        <begin position="681"/>
        <end position="703"/>
    </location>
</feature>
<dbReference type="PANTHER" id="PTHR30572">
    <property type="entry name" value="MEMBRANE COMPONENT OF TRANSPORTER-RELATED"/>
    <property type="match status" value="1"/>
</dbReference>
<dbReference type="InterPro" id="IPR050250">
    <property type="entry name" value="Macrolide_Exporter_MacB"/>
</dbReference>
<feature type="transmembrane region" description="Helical" evidence="7">
    <location>
        <begin position="431"/>
        <end position="455"/>
    </location>
</feature>
<comment type="caution">
    <text evidence="10">The sequence shown here is derived from an EMBL/GenBank/DDBJ whole genome shotgun (WGS) entry which is preliminary data.</text>
</comment>
<keyword evidence="3 7" id="KW-0812">Transmembrane</keyword>
<proteinExistence type="inferred from homology"/>
<feature type="domain" description="MacB-like periplasmic core" evidence="9">
    <location>
        <begin position="24"/>
        <end position="249"/>
    </location>
</feature>
<evidence type="ECO:0000256" key="4">
    <source>
        <dbReference type="ARBA" id="ARBA00022989"/>
    </source>
</evidence>
<dbReference type="Proteomes" id="UP000660708">
    <property type="component" value="Unassembled WGS sequence"/>
</dbReference>
<feature type="domain" description="ABC3 transporter permease C-terminal" evidence="8">
    <location>
        <begin position="682"/>
        <end position="793"/>
    </location>
</feature>
<feature type="transmembrane region" description="Helical" evidence="7">
    <location>
        <begin position="21"/>
        <end position="47"/>
    </location>
</feature>
<keyword evidence="2" id="KW-1003">Cell membrane</keyword>
<feature type="domain" description="ABC3 transporter permease C-terminal" evidence="8">
    <location>
        <begin position="294"/>
        <end position="407"/>
    </location>
</feature>
<gene>
    <name evidence="10" type="ORF">PPEP_a2287</name>
</gene>
<keyword evidence="4 7" id="KW-1133">Transmembrane helix</keyword>
<comment type="subcellular location">
    <subcellularLocation>
        <location evidence="1">Cell membrane</location>
        <topology evidence="1">Multi-pass membrane protein</topology>
    </subcellularLocation>
</comment>
<evidence type="ECO:0000313" key="10">
    <source>
        <dbReference type="EMBL" id="MBE0344656.1"/>
    </source>
</evidence>
<feature type="domain" description="MacB-like periplasmic core" evidence="9">
    <location>
        <begin position="493"/>
        <end position="632"/>
    </location>
</feature>
<dbReference type="EMBL" id="AQHF01000017">
    <property type="protein sequence ID" value="MBE0344656.1"/>
    <property type="molecule type" value="Genomic_DNA"/>
</dbReference>
<dbReference type="Pfam" id="PF12704">
    <property type="entry name" value="MacB_PCD"/>
    <property type="match status" value="2"/>
</dbReference>
<evidence type="ECO:0000256" key="1">
    <source>
        <dbReference type="ARBA" id="ARBA00004651"/>
    </source>
</evidence>
<dbReference type="InterPro" id="IPR003838">
    <property type="entry name" value="ABC3_permease_C"/>
</dbReference>
<evidence type="ECO:0000256" key="2">
    <source>
        <dbReference type="ARBA" id="ARBA00022475"/>
    </source>
</evidence>
<evidence type="ECO:0000256" key="3">
    <source>
        <dbReference type="ARBA" id="ARBA00022692"/>
    </source>
</evidence>
<dbReference type="PANTHER" id="PTHR30572:SF4">
    <property type="entry name" value="ABC TRANSPORTER PERMEASE YTRF"/>
    <property type="match status" value="1"/>
</dbReference>
<name>A0A8I0T1K7_9GAMM</name>
<organism evidence="10 11">
    <name type="scientific">Pseudoalteromonas peptidolytica F12-50-A1</name>
    <dbReference type="NCBI Taxonomy" id="1315280"/>
    <lineage>
        <taxon>Bacteria</taxon>
        <taxon>Pseudomonadati</taxon>
        <taxon>Pseudomonadota</taxon>
        <taxon>Gammaproteobacteria</taxon>
        <taxon>Alteromonadales</taxon>
        <taxon>Pseudoalteromonadaceae</taxon>
        <taxon>Pseudoalteromonas</taxon>
    </lineage>
</organism>
<sequence length="803" mass="88479">MKNGLLLIKDAVMSLRHRLGFVFTVITTMGITLGAFLCIATLNYLLLVKPLSYPEQQNMFVAEHKLLDPDKRPRANAFTYPGLVYLYENQSYFDNATIIAYKQNVISSIPSQPTVNTGAVTPEFTGMFDMNMYMGRSFSETEALNNYNPVTVISYQTWQGLFGSDPEILSKTLMLAGIKYRIIGVAAKDFKEPQLLKTGHETQVWLPWDFNSFEDAQRQYWGNVSDALFFVGAIKPNTDMKLAEQQLSALVDSRWQQEGIATGWSIEIALVALKDVIMGDSSVMAILLLGGVTGLVLISCVNLLNLFMSRTVERQTVLSIHAAIGAKKSDLFKLMFAESGVLLGISTVIALVIASFGFMLLGHYLNEVLPRANELSLSLFTFVIAVVSALSLALFFAKVGISIVNYKKLKEGLQSSGKGTGVQVSKRKRKLLIISQVGLVTSLVLANITLFQLAIETIYKDKGFNVENKAQLSVKTMTSEPLSKDASVAVMRALRDRLEAQPQIASVSQAKSPVNPFSTWAMKDVENNARLTPLGKKVDQNYFAMIEQTLVAGRLFDSSDIQSGAQVMIVNEAVAEMYGGSQDVIGKRFTRGSTPIEVVGVVEPIFLPSGDTNTARVYMPESQSSYYLMLQFKAEQLMSRAQIASIVSAVDSRFTVFNFDMLSELHTKMLFGDITAALTSGLLTILILFLAAIGLYGTLSYNLQLRKLEIGTRRAIGAKKKDLYTLMIGDTSQPVFVGLALGSLGLFILWLTTEVNSMISFDSMTIGMLLISVLMIILISLFACCYPLKRLLDSPIIYKLKGE</sequence>
<keyword evidence="11" id="KW-1185">Reference proteome</keyword>
<dbReference type="InterPro" id="IPR025857">
    <property type="entry name" value="MacB_PCD"/>
</dbReference>
<evidence type="ECO:0000256" key="7">
    <source>
        <dbReference type="SAM" id="Phobius"/>
    </source>
</evidence>
<dbReference type="AlphaFoldDB" id="A0A8I0T1K7"/>
<protein>
    <recommendedName>
        <fullName evidence="12">ABC transporter permease</fullName>
    </recommendedName>
</protein>
<evidence type="ECO:0000259" key="9">
    <source>
        <dbReference type="Pfam" id="PF12704"/>
    </source>
</evidence>
<dbReference type="Pfam" id="PF02687">
    <property type="entry name" value="FtsX"/>
    <property type="match status" value="2"/>
</dbReference>
<feature type="transmembrane region" description="Helical" evidence="7">
    <location>
        <begin position="341"/>
        <end position="365"/>
    </location>
</feature>
<reference evidence="10 11" key="1">
    <citation type="submission" date="2015-06" db="EMBL/GenBank/DDBJ databases">
        <title>Genome sequence of Pseudoalteromonas peptidolytica.</title>
        <authorList>
            <person name="Xie B.-B."/>
            <person name="Rong J.-C."/>
            <person name="Qin Q.-L."/>
            <person name="Zhang Y.-Z."/>
        </authorList>
    </citation>
    <scope>NUCLEOTIDE SEQUENCE [LARGE SCALE GENOMIC DNA]</scope>
    <source>
        <strain evidence="10 11">F12-50-A1</strain>
    </source>
</reference>
<evidence type="ECO:0000313" key="11">
    <source>
        <dbReference type="Proteomes" id="UP000660708"/>
    </source>
</evidence>
<dbReference type="GO" id="GO:0005886">
    <property type="term" value="C:plasma membrane"/>
    <property type="evidence" value="ECO:0007669"/>
    <property type="project" value="UniProtKB-SubCell"/>
</dbReference>
<evidence type="ECO:0000256" key="6">
    <source>
        <dbReference type="ARBA" id="ARBA00038076"/>
    </source>
</evidence>
<evidence type="ECO:0000256" key="5">
    <source>
        <dbReference type="ARBA" id="ARBA00023136"/>
    </source>
</evidence>
<evidence type="ECO:0008006" key="12">
    <source>
        <dbReference type="Google" id="ProtNLM"/>
    </source>
</evidence>
<feature type="transmembrane region" description="Helical" evidence="7">
    <location>
        <begin position="764"/>
        <end position="788"/>
    </location>
</feature>
<dbReference type="RefSeq" id="WP_147389286.1">
    <property type="nucleotide sequence ID" value="NZ_AQHF01000017.1"/>
</dbReference>
<feature type="transmembrane region" description="Helical" evidence="7">
    <location>
        <begin position="283"/>
        <end position="304"/>
    </location>
</feature>
<dbReference type="GO" id="GO:0022857">
    <property type="term" value="F:transmembrane transporter activity"/>
    <property type="evidence" value="ECO:0007669"/>
    <property type="project" value="TreeGrafter"/>
</dbReference>
<feature type="transmembrane region" description="Helical" evidence="7">
    <location>
        <begin position="377"/>
        <end position="401"/>
    </location>
</feature>
<keyword evidence="5 7" id="KW-0472">Membrane</keyword>